<proteinExistence type="predicted"/>
<protein>
    <submittedName>
        <fullName evidence="3">Uncharacterized protein</fullName>
    </submittedName>
</protein>
<gene>
    <name evidence="3" type="ORF">Deia_01022</name>
</gene>
<keyword evidence="2" id="KW-1133">Transmembrane helix</keyword>
<name>A0A5B8XIL1_9RICK</name>
<evidence type="ECO:0000313" key="3">
    <source>
        <dbReference type="EMBL" id="QED23804.1"/>
    </source>
</evidence>
<dbReference type="EMBL" id="CP029077">
    <property type="protein sequence ID" value="QED23804.1"/>
    <property type="molecule type" value="Genomic_DNA"/>
</dbReference>
<reference evidence="3 4" key="1">
    <citation type="journal article" date="2019" name="ISME J.">
        <title>Deianiraea, an extracellular bacterium associated with the ciliate Paramecium, suggests an alternative scenario for the evolution of Rickettsiales.</title>
        <authorList>
            <person name="Castelli M."/>
            <person name="Sabaneyeva E."/>
            <person name="Lanzoni O."/>
            <person name="Lebedeva N."/>
            <person name="Floriano A.M."/>
            <person name="Gaiarsa S."/>
            <person name="Benken K."/>
            <person name="Modeo L."/>
            <person name="Bandi C."/>
            <person name="Potekhin A."/>
            <person name="Sassera D."/>
            <person name="Petroni G."/>
        </authorList>
    </citation>
    <scope>NUCLEOTIDE SEQUENCE [LARGE SCALE GENOMIC DNA]</scope>
    <source>
        <strain evidence="3">CyL4-1</strain>
    </source>
</reference>
<feature type="transmembrane region" description="Helical" evidence="2">
    <location>
        <begin position="7"/>
        <end position="25"/>
    </location>
</feature>
<keyword evidence="2" id="KW-0812">Transmembrane</keyword>
<sequence length="169" mass="19009">MDLLSDIFQYIAGSLLFFFVFYLGFRKLNKVTAGIVVDSLFAAGDISKKVFTPNKKPEERKIDTNENEVEQNIDNELENQVAQNLYQEQGIEVLDKKQEIKKEVVKDKIVGVADIADVVVGKMTSKLAKQTIENLRNMDLNTLQEKGIHQATQEARANSGNSKGMSRNI</sequence>
<dbReference type="AlphaFoldDB" id="A0A5B8XIL1"/>
<evidence type="ECO:0000313" key="4">
    <source>
        <dbReference type="Proteomes" id="UP000321934"/>
    </source>
</evidence>
<evidence type="ECO:0000256" key="2">
    <source>
        <dbReference type="SAM" id="Phobius"/>
    </source>
</evidence>
<evidence type="ECO:0000256" key="1">
    <source>
        <dbReference type="SAM" id="MobiDB-lite"/>
    </source>
</evidence>
<feature type="region of interest" description="Disordered" evidence="1">
    <location>
        <begin position="150"/>
        <end position="169"/>
    </location>
</feature>
<keyword evidence="2" id="KW-0472">Membrane</keyword>
<dbReference type="Proteomes" id="UP000321934">
    <property type="component" value="Chromosome"/>
</dbReference>
<organism evidence="3 4">
    <name type="scientific">Candidatus Deianiraea vastatrix</name>
    <dbReference type="NCBI Taxonomy" id="2163644"/>
    <lineage>
        <taxon>Bacteria</taxon>
        <taxon>Pseudomonadati</taxon>
        <taxon>Pseudomonadota</taxon>
        <taxon>Alphaproteobacteria</taxon>
        <taxon>Rickettsiales</taxon>
        <taxon>Candidatus Deianiraeaceae</taxon>
        <taxon>Candidatus Deianiraea</taxon>
    </lineage>
</organism>
<dbReference type="RefSeq" id="WP_146821188.1">
    <property type="nucleotide sequence ID" value="NZ_CP029077.1"/>
</dbReference>
<keyword evidence="4" id="KW-1185">Reference proteome</keyword>
<accession>A0A5B8XIL1</accession>